<evidence type="ECO:0000256" key="5">
    <source>
        <dbReference type="ARBA" id="ARBA00022679"/>
    </source>
</evidence>
<dbReference type="STRING" id="135208.A0A4Y9ZWA5"/>
<keyword evidence="12" id="KW-1185">Reference proteome</keyword>
<evidence type="ECO:0000256" key="8">
    <source>
        <dbReference type="ARBA" id="ARBA00022840"/>
    </source>
</evidence>
<keyword evidence="7" id="KW-0418">Kinase</keyword>
<evidence type="ECO:0000256" key="9">
    <source>
        <dbReference type="ARBA" id="ARBA00048141"/>
    </source>
</evidence>
<comment type="caution">
    <text evidence="11">The sequence shown here is derived from an EMBL/GenBank/DDBJ whole genome shotgun (WGS) entry which is preliminary data.</text>
</comment>
<dbReference type="AlphaFoldDB" id="A0A4Y9ZWA5"/>
<dbReference type="EMBL" id="SFCI01000547">
    <property type="protein sequence ID" value="TFY79166.1"/>
    <property type="molecule type" value="Genomic_DNA"/>
</dbReference>
<dbReference type="EC" id="2.7.2.8" evidence="2"/>
<evidence type="ECO:0000313" key="11">
    <source>
        <dbReference type="EMBL" id="TFY79166.1"/>
    </source>
</evidence>
<dbReference type="CDD" id="cd04252">
    <property type="entry name" value="AAK_NAGK-fArgBP"/>
    <property type="match status" value="1"/>
</dbReference>
<dbReference type="GO" id="GO:0003942">
    <property type="term" value="F:N-acetyl-gamma-glutamyl-phosphate reductase activity"/>
    <property type="evidence" value="ECO:0007669"/>
    <property type="project" value="TreeGrafter"/>
</dbReference>
<dbReference type="Proteomes" id="UP000298061">
    <property type="component" value="Unassembled WGS sequence"/>
</dbReference>
<keyword evidence="5" id="KW-0808">Transferase</keyword>
<keyword evidence="8" id="KW-0067">ATP-binding</keyword>
<dbReference type="Gene3D" id="3.40.1160.10">
    <property type="entry name" value="Acetylglutamate kinase-like"/>
    <property type="match status" value="1"/>
</dbReference>
<protein>
    <recommendedName>
        <fullName evidence="2">acetylglutamate kinase</fullName>
        <ecNumber evidence="2">2.7.2.8</ecNumber>
    </recommendedName>
</protein>
<dbReference type="SUPFAM" id="SSF53633">
    <property type="entry name" value="Carbamate kinase-like"/>
    <property type="match status" value="1"/>
</dbReference>
<dbReference type="InterPro" id="IPR006855">
    <property type="entry name" value="Vertebrate-like_GNAT_dom"/>
</dbReference>
<evidence type="ECO:0000313" key="12">
    <source>
        <dbReference type="Proteomes" id="UP000298061"/>
    </source>
</evidence>
<dbReference type="PANTHER" id="PTHR23342:SF0">
    <property type="entry name" value="N-ACETYLGLUTAMATE SYNTHASE, MITOCHONDRIAL"/>
    <property type="match status" value="1"/>
</dbReference>
<dbReference type="Pfam" id="PF04768">
    <property type="entry name" value="NAT"/>
    <property type="match status" value="1"/>
</dbReference>
<dbReference type="Pfam" id="PF00696">
    <property type="entry name" value="AA_kinase"/>
    <property type="match status" value="1"/>
</dbReference>
<dbReference type="NCBIfam" id="TIGR00761">
    <property type="entry name" value="argB"/>
    <property type="match status" value="1"/>
</dbReference>
<evidence type="ECO:0000259" key="10">
    <source>
        <dbReference type="PROSITE" id="PS51731"/>
    </source>
</evidence>
<dbReference type="FunFam" id="3.40.1160.10:FF:000046">
    <property type="entry name" value="N-acetylglutamate kinase / N-acetylglutamate synthase"/>
    <property type="match status" value="1"/>
</dbReference>
<keyword evidence="6" id="KW-0547">Nucleotide-binding</keyword>
<dbReference type="InterPro" id="IPR041734">
    <property type="entry name" value="NAGK-fArgBP"/>
</dbReference>
<name>A0A4Y9ZWA5_9AGAM</name>
<organism evidence="11 12">
    <name type="scientific">Hericium alpestre</name>
    <dbReference type="NCBI Taxonomy" id="135208"/>
    <lineage>
        <taxon>Eukaryota</taxon>
        <taxon>Fungi</taxon>
        <taxon>Dikarya</taxon>
        <taxon>Basidiomycota</taxon>
        <taxon>Agaricomycotina</taxon>
        <taxon>Agaricomycetes</taxon>
        <taxon>Russulales</taxon>
        <taxon>Hericiaceae</taxon>
        <taxon>Hericium</taxon>
    </lineage>
</organism>
<comment type="catalytic activity">
    <reaction evidence="9">
        <text>N-acetyl-L-glutamate + ATP = N-acetyl-L-glutamyl 5-phosphate + ADP</text>
        <dbReference type="Rhea" id="RHEA:14629"/>
        <dbReference type="ChEBI" id="CHEBI:30616"/>
        <dbReference type="ChEBI" id="CHEBI:44337"/>
        <dbReference type="ChEBI" id="CHEBI:57936"/>
        <dbReference type="ChEBI" id="CHEBI:456216"/>
        <dbReference type="EC" id="2.7.2.8"/>
    </reaction>
</comment>
<feature type="domain" description="N-acetyltransferase" evidence="10">
    <location>
        <begin position="345"/>
        <end position="491"/>
    </location>
</feature>
<proteinExistence type="predicted"/>
<evidence type="ECO:0000256" key="2">
    <source>
        <dbReference type="ARBA" id="ARBA00013065"/>
    </source>
</evidence>
<evidence type="ECO:0000256" key="4">
    <source>
        <dbReference type="ARBA" id="ARBA00022605"/>
    </source>
</evidence>
<evidence type="ECO:0000256" key="7">
    <source>
        <dbReference type="ARBA" id="ARBA00022777"/>
    </source>
</evidence>
<dbReference type="GO" id="GO:0006526">
    <property type="term" value="P:L-arginine biosynthetic process"/>
    <property type="evidence" value="ECO:0007669"/>
    <property type="project" value="UniProtKB-UniPathway"/>
</dbReference>
<dbReference type="PANTHER" id="PTHR23342">
    <property type="entry name" value="N-ACETYLGLUTAMATE SYNTHASE"/>
    <property type="match status" value="1"/>
</dbReference>
<evidence type="ECO:0000256" key="3">
    <source>
        <dbReference type="ARBA" id="ARBA00022571"/>
    </source>
</evidence>
<dbReference type="InterPro" id="IPR004662">
    <property type="entry name" value="AcgluKinase_fam"/>
</dbReference>
<dbReference type="Gene3D" id="3.40.630.30">
    <property type="match status" value="1"/>
</dbReference>
<dbReference type="GO" id="GO:0005524">
    <property type="term" value="F:ATP binding"/>
    <property type="evidence" value="ECO:0007669"/>
    <property type="project" value="UniProtKB-KW"/>
</dbReference>
<gene>
    <name evidence="11" type="ORF">EWM64_g4847</name>
</gene>
<dbReference type="InterPro" id="IPR001048">
    <property type="entry name" value="Asp/Glu/Uridylate_kinase"/>
</dbReference>
<dbReference type="GO" id="GO:0005759">
    <property type="term" value="C:mitochondrial matrix"/>
    <property type="evidence" value="ECO:0007669"/>
    <property type="project" value="TreeGrafter"/>
</dbReference>
<dbReference type="PROSITE" id="PS51731">
    <property type="entry name" value="GNAT_NAGS"/>
    <property type="match status" value="1"/>
</dbReference>
<accession>A0A4Y9ZWA5</accession>
<keyword evidence="4" id="KW-0028">Amino-acid biosynthesis</keyword>
<dbReference type="GO" id="GO:0003991">
    <property type="term" value="F:acetylglutamate kinase activity"/>
    <property type="evidence" value="ECO:0007669"/>
    <property type="project" value="UniProtKB-EC"/>
</dbReference>
<sequence>MLAARVPALSGRVVAKRAALVAGQRRVAIGAARRVQAAAVRSIQTNIAQTDRDTITRLLYSIGTKREVERYLRIFSSSSNPSHPAKFAVIKVGGAVLEELDELALSLSFLYRVGLYPIILHGAGPQLNDIIESEGIVPDYIDGIRVTENDPKLDAKTLQIARKVFLEENLKIVSALEKLGTRARPITSGVFTADYLDKDKYGLVGKITRVDKRPLEASIRAGALPILTSLAESPAGQILNVNADIAAGELAKELEPLKIVYLNEKGGLFHGVTGEKLDVINLDEEYNDLMKQSWVKYGTKLKLREIKELLDHLPRSSSVAIISASSLQKELFTDSGAGTLIRRGYKLFKHDSIETLGADRLRQVIRDRDPDVLSGYLTVTEVLNNLQRTPFTIYGDEPLDVIAIVSHPEGEIPVMTKFLSSRAGVLNNVVDNVFNAVKKGPPPALLDRAGGRREPRVALRARRRQLHACGQEPVLVRRARRQGGREGRAGL</sequence>
<keyword evidence="3" id="KW-0055">Arginine biosynthesis</keyword>
<reference evidence="11 12" key="1">
    <citation type="submission" date="2019-02" db="EMBL/GenBank/DDBJ databases">
        <title>Genome sequencing of the rare red list fungi Hericium alpestre (H. flagellum).</title>
        <authorList>
            <person name="Buettner E."/>
            <person name="Kellner H."/>
        </authorList>
    </citation>
    <scope>NUCLEOTIDE SEQUENCE [LARGE SCALE GENOMIC DNA]</scope>
    <source>
        <strain evidence="11 12">DSM 108284</strain>
    </source>
</reference>
<evidence type="ECO:0000256" key="1">
    <source>
        <dbReference type="ARBA" id="ARBA00004828"/>
    </source>
</evidence>
<dbReference type="InterPro" id="IPR036393">
    <property type="entry name" value="AceGlu_kinase-like_sf"/>
</dbReference>
<evidence type="ECO:0000256" key="6">
    <source>
        <dbReference type="ARBA" id="ARBA00022741"/>
    </source>
</evidence>
<dbReference type="OrthoDB" id="438291at2759"/>
<dbReference type="UniPathway" id="UPA00068">
    <property type="reaction ID" value="UER00107"/>
</dbReference>
<comment type="pathway">
    <text evidence="1">Amino-acid biosynthesis; L-arginine biosynthesis; N(2)-acetyl-L-ornithine from L-glutamate: step 2/4.</text>
</comment>